<name>G0WGD8_NAUDC</name>
<dbReference type="PANTHER" id="PTHR48220">
    <property type="match status" value="1"/>
</dbReference>
<reference evidence="1 2" key="1">
    <citation type="journal article" date="2011" name="Proc. Natl. Acad. Sci. U.S.A.">
        <title>Evolutionary erosion of yeast sex chromosomes by mating-type switching accidents.</title>
        <authorList>
            <person name="Gordon J.L."/>
            <person name="Armisen D."/>
            <person name="Proux-Wera E."/>
            <person name="Oheigeartaigh S.S."/>
            <person name="Byrne K.P."/>
            <person name="Wolfe K.H."/>
        </authorList>
    </citation>
    <scope>NUCLEOTIDE SEQUENCE [LARGE SCALE GENOMIC DNA]</scope>
    <source>
        <strain evidence="2">ATCC 10597 / BCRC 20456 / CBS 421 / NBRC 0211 / NRRL Y-12639</strain>
    </source>
</reference>
<gene>
    <name evidence="1" type="primary">NDAI0I02810</name>
    <name evidence="1" type="ordered locus">NDAI_0I02810</name>
</gene>
<evidence type="ECO:0008006" key="3">
    <source>
        <dbReference type="Google" id="ProtNLM"/>
    </source>
</evidence>
<evidence type="ECO:0000313" key="1">
    <source>
        <dbReference type="EMBL" id="CCD26849.1"/>
    </source>
</evidence>
<sequence length="455" mass="52858">MYHKKRTSKSIVLYTTILCLICPLLRVNAIIPWLQESFIEDPDDPLFKDNTLIDLPPVLPPDQITDDNRSLDPYNLSVPQYVIDACPLVQLYSEERYWPSDITDYIRHFHLEDDLGNILSKNLTSLNDLKENYKHKNGSCPSEELFMISNEDFSKDPPWVLGHQPEYGTGHIKSGPAVLILVDKGNGWVDAYWFYFYPFNWGPFIMGYGPWGNHMGDWEHSLVRFYKGVPKFLWMSAHSSGSAYQFSAIEKIKKLKRVSGKLTNEVIGRPLIFSARGTHANYASVGQHAHDVPFYFMPLSDFTDRGPMWDPALNFYSYRYDGEKVEAMNEKAREIGESWLHFAGRWGDKQLPAKDPRQKWCPVQWKYIDGPRGPLFKHLDRTSLCPSFKWWNFWRGCPARRLIKKAEGLDAEKNDLVGDNCGVLLYKIRPVWLRALLRIFTWRGTLCFVMDYFTG</sequence>
<dbReference type="HOGENOM" id="CLU_024079_2_0_1"/>
<dbReference type="GO" id="GO:0006623">
    <property type="term" value="P:protein targeting to vacuole"/>
    <property type="evidence" value="ECO:0007669"/>
    <property type="project" value="TreeGrafter"/>
</dbReference>
<dbReference type="eggNOG" id="ENOG502RJPB">
    <property type="taxonomic scope" value="Eukaryota"/>
</dbReference>
<dbReference type="KEGG" id="ndi:NDAI_0I02810"/>
<dbReference type="PANTHER" id="PTHR48220:SF1">
    <property type="entry name" value="VACUOLAR PROTEIN SORTING-ASSOCIATED PROTEIN 62-RELATED"/>
    <property type="match status" value="1"/>
</dbReference>
<proteinExistence type="predicted"/>
<dbReference type="OrthoDB" id="188042at2759"/>
<dbReference type="AlphaFoldDB" id="G0WGD8"/>
<dbReference type="InterPro" id="IPR053102">
    <property type="entry name" value="VPS_Associated"/>
</dbReference>
<evidence type="ECO:0000313" key="2">
    <source>
        <dbReference type="Proteomes" id="UP000000689"/>
    </source>
</evidence>
<dbReference type="OMA" id="LFGQAKF"/>
<keyword evidence="2" id="KW-1185">Reference proteome</keyword>
<accession>G0WGD8</accession>
<organism evidence="1 2">
    <name type="scientific">Naumovozyma dairenensis (strain ATCC 10597 / BCRC 20456 / CBS 421 / NBRC 0211 / NRRL Y-12639)</name>
    <name type="common">Saccharomyces dairenensis</name>
    <dbReference type="NCBI Taxonomy" id="1071378"/>
    <lineage>
        <taxon>Eukaryota</taxon>
        <taxon>Fungi</taxon>
        <taxon>Dikarya</taxon>
        <taxon>Ascomycota</taxon>
        <taxon>Saccharomycotina</taxon>
        <taxon>Saccharomycetes</taxon>
        <taxon>Saccharomycetales</taxon>
        <taxon>Saccharomycetaceae</taxon>
        <taxon>Naumovozyma</taxon>
    </lineage>
</organism>
<dbReference type="GeneID" id="11493860"/>
<dbReference type="EMBL" id="HE580275">
    <property type="protein sequence ID" value="CCD26849.1"/>
    <property type="molecule type" value="Genomic_DNA"/>
</dbReference>
<dbReference type="RefSeq" id="XP_003672092.1">
    <property type="nucleotide sequence ID" value="XM_003672044.1"/>
</dbReference>
<dbReference type="GO" id="GO:0000329">
    <property type="term" value="C:fungal-type vacuole membrane"/>
    <property type="evidence" value="ECO:0007669"/>
    <property type="project" value="TreeGrafter"/>
</dbReference>
<dbReference type="Proteomes" id="UP000000689">
    <property type="component" value="Chromosome 9"/>
</dbReference>
<protein>
    <recommendedName>
        <fullName evidence="3">Vacuolar protein sorting-associated protein 62</fullName>
    </recommendedName>
</protein>